<keyword evidence="14" id="KW-1185">Reference proteome</keyword>
<dbReference type="InterPro" id="IPR002523">
    <property type="entry name" value="MgTranspt_CorA/ZnTranspt_ZntB"/>
</dbReference>
<evidence type="ECO:0000256" key="12">
    <source>
        <dbReference type="RuleBase" id="RU362010"/>
    </source>
</evidence>
<evidence type="ECO:0000256" key="3">
    <source>
        <dbReference type="ARBA" id="ARBA00022448"/>
    </source>
</evidence>
<dbReference type="OrthoDB" id="9803416at2"/>
<evidence type="ECO:0000256" key="9">
    <source>
        <dbReference type="ARBA" id="ARBA00023136"/>
    </source>
</evidence>
<feature type="transmembrane region" description="Helical" evidence="12">
    <location>
        <begin position="319"/>
        <end position="339"/>
    </location>
</feature>
<feature type="transmembrane region" description="Helical" evidence="12">
    <location>
        <begin position="288"/>
        <end position="307"/>
    </location>
</feature>
<dbReference type="InterPro" id="IPR004488">
    <property type="entry name" value="Mg/Co-transport_prot_CorA"/>
</dbReference>
<dbReference type="Gene3D" id="3.30.460.20">
    <property type="entry name" value="CorA soluble domain-like"/>
    <property type="match status" value="1"/>
</dbReference>
<evidence type="ECO:0000256" key="4">
    <source>
        <dbReference type="ARBA" id="ARBA00022475"/>
    </source>
</evidence>
<keyword evidence="4 12" id="KW-1003">Cell membrane</keyword>
<dbReference type="CDD" id="cd12830">
    <property type="entry name" value="MtCorA-like"/>
    <property type="match status" value="1"/>
</dbReference>
<proteinExistence type="inferred from homology"/>
<keyword evidence="8 12" id="KW-0406">Ion transport</keyword>
<evidence type="ECO:0000256" key="8">
    <source>
        <dbReference type="ARBA" id="ARBA00023065"/>
    </source>
</evidence>
<evidence type="ECO:0000256" key="1">
    <source>
        <dbReference type="ARBA" id="ARBA00004651"/>
    </source>
</evidence>
<dbReference type="Proteomes" id="UP000184363">
    <property type="component" value="Unassembled WGS sequence"/>
</dbReference>
<dbReference type="PANTHER" id="PTHR46494">
    <property type="entry name" value="CORA FAMILY METAL ION TRANSPORTER (EUROFUNG)"/>
    <property type="match status" value="1"/>
</dbReference>
<gene>
    <name evidence="12" type="primary">corA</name>
    <name evidence="13" type="ORF">SAMN05443637_11596</name>
</gene>
<dbReference type="RefSeq" id="WP_073458559.1">
    <property type="nucleotide sequence ID" value="NZ_CALGVN010000033.1"/>
</dbReference>
<keyword evidence="9 12" id="KW-0472">Membrane</keyword>
<evidence type="ECO:0000256" key="10">
    <source>
        <dbReference type="ARBA" id="ARBA00034269"/>
    </source>
</evidence>
<evidence type="ECO:0000313" key="14">
    <source>
        <dbReference type="Proteomes" id="UP000184363"/>
    </source>
</evidence>
<dbReference type="AlphaFoldDB" id="A0A1M6WT56"/>
<dbReference type="STRING" id="1848.SAMN05443637_11596"/>
<evidence type="ECO:0000256" key="5">
    <source>
        <dbReference type="ARBA" id="ARBA00022692"/>
    </source>
</evidence>
<evidence type="ECO:0000256" key="6">
    <source>
        <dbReference type="ARBA" id="ARBA00022842"/>
    </source>
</evidence>
<dbReference type="EMBL" id="FRAP01000015">
    <property type="protein sequence ID" value="SHK96927.1"/>
    <property type="molecule type" value="Genomic_DNA"/>
</dbReference>
<sequence>MPVIDNAIYVDGRRAAEPGSLDQTFTRLRECAAGAPDAFCWIGLVDPGKDEIAAVAAEFDLHPLAVEDTVHAHQRPKIERYGDVEFVVLRPARYDDATESVTIGEIHLFIGPSFVITVRHAAEPDLAAVRKRLEGDPALLRIGPYAVLYAIMDRIVDDYVPVLDGLQRDIDEIETQVFGGDSAVSKRIYTLSREVIEFQRAVAPLRDLFGDIQEQVEEKEVTLDVELGRRLRDVADHSTRVLERIDGFRQLLSNILSVNAALVGQRQNEEMARLTEAGYRQNEQMKRVSSWAAIAFAPSLVAGIYGMNFAHMPELEWPFGYPMAVGLMIVTSAVLYVIFKRRGWL</sequence>
<evidence type="ECO:0000256" key="7">
    <source>
        <dbReference type="ARBA" id="ARBA00022989"/>
    </source>
</evidence>
<dbReference type="GO" id="GO:0000287">
    <property type="term" value="F:magnesium ion binding"/>
    <property type="evidence" value="ECO:0007669"/>
    <property type="project" value="TreeGrafter"/>
</dbReference>
<comment type="subcellular location">
    <subcellularLocation>
        <location evidence="1">Cell membrane</location>
        <topology evidence="1">Multi-pass membrane protein</topology>
    </subcellularLocation>
    <subcellularLocation>
        <location evidence="12">Membrane</location>
        <topology evidence="12">Multi-pass membrane protein</topology>
    </subcellularLocation>
</comment>
<dbReference type="SUPFAM" id="SSF143865">
    <property type="entry name" value="CorA soluble domain-like"/>
    <property type="match status" value="1"/>
</dbReference>
<comment type="catalytic activity">
    <reaction evidence="10">
        <text>Mg(2+)(in) = Mg(2+)(out)</text>
        <dbReference type="Rhea" id="RHEA:29827"/>
        <dbReference type="ChEBI" id="CHEBI:18420"/>
    </reaction>
</comment>
<evidence type="ECO:0000256" key="2">
    <source>
        <dbReference type="ARBA" id="ARBA00009765"/>
    </source>
</evidence>
<dbReference type="FunFam" id="1.20.58.340:FF:000004">
    <property type="entry name" value="Magnesium transport protein CorA"/>
    <property type="match status" value="1"/>
</dbReference>
<organism evidence="13 14">
    <name type="scientific">Pseudonocardia thermophila</name>
    <dbReference type="NCBI Taxonomy" id="1848"/>
    <lineage>
        <taxon>Bacteria</taxon>
        <taxon>Bacillati</taxon>
        <taxon>Actinomycetota</taxon>
        <taxon>Actinomycetes</taxon>
        <taxon>Pseudonocardiales</taxon>
        <taxon>Pseudonocardiaceae</taxon>
        <taxon>Pseudonocardia</taxon>
    </lineage>
</organism>
<keyword evidence="3 12" id="KW-0813">Transport</keyword>
<accession>A0A1M6WT56</accession>
<dbReference type="SUPFAM" id="SSF144083">
    <property type="entry name" value="Magnesium transport protein CorA, transmembrane region"/>
    <property type="match status" value="1"/>
</dbReference>
<reference evidence="13 14" key="1">
    <citation type="submission" date="2016-11" db="EMBL/GenBank/DDBJ databases">
        <authorList>
            <person name="Jaros S."/>
            <person name="Januszkiewicz K."/>
            <person name="Wedrychowicz H."/>
        </authorList>
    </citation>
    <scope>NUCLEOTIDE SEQUENCE [LARGE SCALE GENOMIC DNA]</scope>
    <source>
        <strain evidence="13 14">DSM 43832</strain>
    </source>
</reference>
<dbReference type="PANTHER" id="PTHR46494:SF1">
    <property type="entry name" value="CORA FAMILY METAL ION TRANSPORTER (EUROFUNG)"/>
    <property type="match status" value="1"/>
</dbReference>
<dbReference type="Pfam" id="PF01544">
    <property type="entry name" value="CorA"/>
    <property type="match status" value="1"/>
</dbReference>
<dbReference type="InterPro" id="IPR045861">
    <property type="entry name" value="CorA_cytoplasmic_dom"/>
</dbReference>
<keyword evidence="5 12" id="KW-0812">Transmembrane</keyword>
<keyword evidence="6 12" id="KW-0460">Magnesium</keyword>
<dbReference type="Gene3D" id="1.20.58.340">
    <property type="entry name" value="Magnesium transport protein CorA, transmembrane region"/>
    <property type="match status" value="2"/>
</dbReference>
<dbReference type="GO" id="GO:0015087">
    <property type="term" value="F:cobalt ion transmembrane transporter activity"/>
    <property type="evidence" value="ECO:0007669"/>
    <property type="project" value="UniProtKB-UniRule"/>
</dbReference>
<dbReference type="GO" id="GO:0005886">
    <property type="term" value="C:plasma membrane"/>
    <property type="evidence" value="ECO:0007669"/>
    <property type="project" value="UniProtKB-SubCell"/>
</dbReference>
<evidence type="ECO:0000313" key="13">
    <source>
        <dbReference type="EMBL" id="SHK96927.1"/>
    </source>
</evidence>
<evidence type="ECO:0000256" key="11">
    <source>
        <dbReference type="ARBA" id="ARBA00045497"/>
    </source>
</evidence>
<dbReference type="GO" id="GO:0050897">
    <property type="term" value="F:cobalt ion binding"/>
    <property type="evidence" value="ECO:0007669"/>
    <property type="project" value="TreeGrafter"/>
</dbReference>
<dbReference type="InterPro" id="IPR045863">
    <property type="entry name" value="CorA_TM1_TM2"/>
</dbReference>
<name>A0A1M6WT56_PSETH</name>
<protein>
    <recommendedName>
        <fullName evidence="12">Magnesium transport protein CorA</fullName>
    </recommendedName>
</protein>
<dbReference type="GO" id="GO:0015095">
    <property type="term" value="F:magnesium ion transmembrane transporter activity"/>
    <property type="evidence" value="ECO:0007669"/>
    <property type="project" value="UniProtKB-UniRule"/>
</dbReference>
<keyword evidence="7 12" id="KW-1133">Transmembrane helix</keyword>
<comment type="function">
    <text evidence="11">Mediates influx of magnesium ions. Alternates between open and closed states. Activated by low cytoplasmic Mg(2+) levels. Inactive when cytoplasmic Mg(2+) levels are high.</text>
</comment>
<comment type="similarity">
    <text evidence="2 12">Belongs to the CorA metal ion transporter (MIT) (TC 1.A.35) family.</text>
</comment>
<dbReference type="NCBIfam" id="TIGR00383">
    <property type="entry name" value="corA"/>
    <property type="match status" value="1"/>
</dbReference>